<organism evidence="1 2">
    <name type="scientific">Elasticomyces elasticus</name>
    <dbReference type="NCBI Taxonomy" id="574655"/>
    <lineage>
        <taxon>Eukaryota</taxon>
        <taxon>Fungi</taxon>
        <taxon>Dikarya</taxon>
        <taxon>Ascomycota</taxon>
        <taxon>Pezizomycotina</taxon>
        <taxon>Dothideomycetes</taxon>
        <taxon>Dothideomycetidae</taxon>
        <taxon>Mycosphaerellales</taxon>
        <taxon>Teratosphaeriaceae</taxon>
        <taxon>Elasticomyces</taxon>
    </lineage>
</organism>
<protein>
    <submittedName>
        <fullName evidence="1">Uncharacterized protein</fullName>
    </submittedName>
</protein>
<dbReference type="EMBL" id="JAVRQU010000007">
    <property type="protein sequence ID" value="KAK5700586.1"/>
    <property type="molecule type" value="Genomic_DNA"/>
</dbReference>
<evidence type="ECO:0000313" key="2">
    <source>
        <dbReference type="Proteomes" id="UP001310594"/>
    </source>
</evidence>
<name>A0AAN8A1Q2_9PEZI</name>
<dbReference type="AlphaFoldDB" id="A0AAN8A1Q2"/>
<proteinExistence type="predicted"/>
<accession>A0AAN8A1Q2</accession>
<dbReference type="Proteomes" id="UP001310594">
    <property type="component" value="Unassembled WGS sequence"/>
</dbReference>
<gene>
    <name evidence="1" type="ORF">LTR97_005103</name>
</gene>
<comment type="caution">
    <text evidence="1">The sequence shown here is derived from an EMBL/GenBank/DDBJ whole genome shotgun (WGS) entry which is preliminary data.</text>
</comment>
<sequence length="442" mass="48841">MAKSLVWINRSDSKPPALTTREVSLVRGQARRETRRQEREQALLNLRRPSILANTAENVSRHIHPARTAQSRTAEHRTLITRGEKPDVLTGTSMGLAMSHVCSEDGVLPVPRSPHEGTAPAVYLIPPALYSYAVTYQALNAAFIEGHFPRASYPVFSTVSRDAEQVLHQSHSWVASTNALGLLQLASTSSSTTLAEQGQRYYGQMLSLLQGELSRNNPDLTAVIGTVCHLLLCEAADRADESGDSMLLVVQELRDLEVALEKSLGPDPLYSVNGTGKTWSTTDVHLHPSLQPFLARLERIFGHPTTFQSFHVANIYVLYWSSLLLLRMSMLRLDRCAASRGDLAALAALEDRDLEAECFACGTLLCRSIPSLLREPGGNISQAASVSAPLYLARQCFETLGSIAQLEWVQEVTSEMRSHYRSLNWDALLPWSFLALVWRGPD</sequence>
<evidence type="ECO:0000313" key="1">
    <source>
        <dbReference type="EMBL" id="KAK5700586.1"/>
    </source>
</evidence>
<reference evidence="1" key="1">
    <citation type="submission" date="2023-08" db="EMBL/GenBank/DDBJ databases">
        <title>Black Yeasts Isolated from many extreme environments.</title>
        <authorList>
            <person name="Coleine C."/>
            <person name="Stajich J.E."/>
            <person name="Selbmann L."/>
        </authorList>
    </citation>
    <scope>NUCLEOTIDE SEQUENCE</scope>
    <source>
        <strain evidence="1">CCFEE 5810</strain>
    </source>
</reference>